<proteinExistence type="inferred from homology"/>
<dbReference type="InterPro" id="IPR044946">
    <property type="entry name" value="Restrct_endonuc_typeI_TRD_sf"/>
</dbReference>
<dbReference type="Proteomes" id="UP000002965">
    <property type="component" value="Unassembled WGS sequence"/>
</dbReference>
<dbReference type="SUPFAM" id="SSF116734">
    <property type="entry name" value="DNA methylase specificity domain"/>
    <property type="match status" value="1"/>
</dbReference>
<gene>
    <name evidence="5" type="ORF">HMPREF1061_00312</name>
</gene>
<dbReference type="GO" id="GO:0009307">
    <property type="term" value="P:DNA restriction-modification system"/>
    <property type="evidence" value="ECO:0007669"/>
    <property type="project" value="UniProtKB-KW"/>
</dbReference>
<dbReference type="InterPro" id="IPR000055">
    <property type="entry name" value="Restrct_endonuc_typeI_TRD"/>
</dbReference>
<dbReference type="AlphaFoldDB" id="I8VAY6"/>
<dbReference type="OrthoDB" id="2234796at2"/>
<accession>I8VAY6</accession>
<keyword evidence="6" id="KW-1185">Reference proteome</keyword>
<dbReference type="InterPro" id="IPR051212">
    <property type="entry name" value="Type-I_RE_S_subunit"/>
</dbReference>
<dbReference type="GeneID" id="75113000"/>
<dbReference type="GO" id="GO:0003677">
    <property type="term" value="F:DNA binding"/>
    <property type="evidence" value="ECO:0007669"/>
    <property type="project" value="UniProtKB-KW"/>
</dbReference>
<protein>
    <recommendedName>
        <fullName evidence="4">Type I restriction modification DNA specificity domain-containing protein</fullName>
    </recommendedName>
</protein>
<comment type="similarity">
    <text evidence="1">Belongs to the type-I restriction system S methylase family.</text>
</comment>
<dbReference type="EMBL" id="AGXF01000001">
    <property type="protein sequence ID" value="EIY23580.1"/>
    <property type="molecule type" value="Genomic_DNA"/>
</dbReference>
<dbReference type="PANTHER" id="PTHR43140:SF1">
    <property type="entry name" value="TYPE I RESTRICTION ENZYME ECOKI SPECIFICITY SUBUNIT"/>
    <property type="match status" value="1"/>
</dbReference>
<reference evidence="5 6" key="1">
    <citation type="submission" date="2012-02" db="EMBL/GenBank/DDBJ databases">
        <title>The Genome Sequence of Bacteroides caccae CL03T12C61.</title>
        <authorList>
            <consortium name="The Broad Institute Genome Sequencing Platform"/>
            <person name="Earl A."/>
            <person name="Ward D."/>
            <person name="Feldgarden M."/>
            <person name="Gevers D."/>
            <person name="Zitomersky N.L."/>
            <person name="Coyne M.J."/>
            <person name="Comstock L.E."/>
            <person name="Young S.K."/>
            <person name="Zeng Q."/>
            <person name="Gargeya S."/>
            <person name="Fitzgerald M."/>
            <person name="Haas B."/>
            <person name="Abouelleil A."/>
            <person name="Alvarado L."/>
            <person name="Arachchi H.M."/>
            <person name="Berlin A."/>
            <person name="Chapman S.B."/>
            <person name="Gearin G."/>
            <person name="Goldberg J."/>
            <person name="Griggs A."/>
            <person name="Gujja S."/>
            <person name="Hansen M."/>
            <person name="Heiman D."/>
            <person name="Howarth C."/>
            <person name="Larimer J."/>
            <person name="Lui A."/>
            <person name="MacDonald P.J.P."/>
            <person name="McCowen C."/>
            <person name="Montmayeur A."/>
            <person name="Murphy C."/>
            <person name="Neiman D."/>
            <person name="Pearson M."/>
            <person name="Priest M."/>
            <person name="Roberts A."/>
            <person name="Saif S."/>
            <person name="Shea T."/>
            <person name="Sisk P."/>
            <person name="Stolte C."/>
            <person name="Sykes S."/>
            <person name="Wortman J."/>
            <person name="Nusbaum C."/>
            <person name="Birren B."/>
        </authorList>
    </citation>
    <scope>NUCLEOTIDE SEQUENCE [LARGE SCALE GENOMIC DNA]</scope>
    <source>
        <strain evidence="5 6">CL03T12C61</strain>
    </source>
</reference>
<comment type="caution">
    <text evidence="5">The sequence shown here is derived from an EMBL/GenBank/DDBJ whole genome shotgun (WGS) entry which is preliminary data.</text>
</comment>
<name>I8VAY6_9BACE</name>
<organism evidence="5 6">
    <name type="scientific">Bacteroides caccae CL03T12C61</name>
    <dbReference type="NCBI Taxonomy" id="997873"/>
    <lineage>
        <taxon>Bacteria</taxon>
        <taxon>Pseudomonadati</taxon>
        <taxon>Bacteroidota</taxon>
        <taxon>Bacteroidia</taxon>
        <taxon>Bacteroidales</taxon>
        <taxon>Bacteroidaceae</taxon>
        <taxon>Bacteroides</taxon>
    </lineage>
</organism>
<dbReference type="Gene3D" id="3.90.220.20">
    <property type="entry name" value="DNA methylase specificity domains"/>
    <property type="match status" value="1"/>
</dbReference>
<keyword evidence="2" id="KW-0680">Restriction system</keyword>
<dbReference type="HOGENOM" id="CLU_1683148_0_0_10"/>
<evidence type="ECO:0000256" key="2">
    <source>
        <dbReference type="ARBA" id="ARBA00022747"/>
    </source>
</evidence>
<dbReference type="REBASE" id="92133">
    <property type="entry name" value="S3.Bca12C61ORF316P"/>
</dbReference>
<evidence type="ECO:0000313" key="5">
    <source>
        <dbReference type="EMBL" id="EIY23580.1"/>
    </source>
</evidence>
<keyword evidence="3" id="KW-0238">DNA-binding</keyword>
<feature type="domain" description="Type I restriction modification DNA specificity" evidence="4">
    <location>
        <begin position="47"/>
        <end position="150"/>
    </location>
</feature>
<evidence type="ECO:0000256" key="3">
    <source>
        <dbReference type="ARBA" id="ARBA00023125"/>
    </source>
</evidence>
<evidence type="ECO:0000259" key="4">
    <source>
        <dbReference type="Pfam" id="PF01420"/>
    </source>
</evidence>
<dbReference type="RefSeq" id="WP_005680000.1">
    <property type="nucleotide sequence ID" value="NZ_CP072258.1"/>
</dbReference>
<sequence>MSEIELPFEIPSSWSLARLNAVCQLTDGLKATGKQCLLDAKYLRGKSSGTIVEQGKLVYKGDNIVLVDGENSGEVFIVPQDGYMGSTFKQLWISSSMYEPYILAFIQFYKETLRNSKKGAAIPHLNKELFYGLIIGIPPFQEQKRIVQKIELSAQLLK</sequence>
<evidence type="ECO:0000256" key="1">
    <source>
        <dbReference type="ARBA" id="ARBA00010923"/>
    </source>
</evidence>
<dbReference type="Pfam" id="PF01420">
    <property type="entry name" value="Methylase_S"/>
    <property type="match status" value="1"/>
</dbReference>
<dbReference type="PANTHER" id="PTHR43140">
    <property type="entry name" value="TYPE-1 RESTRICTION ENZYME ECOKI SPECIFICITY PROTEIN"/>
    <property type="match status" value="1"/>
</dbReference>
<evidence type="ECO:0000313" key="6">
    <source>
        <dbReference type="Proteomes" id="UP000002965"/>
    </source>
</evidence>